<accession>A0AAV2NB31</accession>
<keyword evidence="3" id="KW-1185">Reference proteome</keyword>
<dbReference type="EMBL" id="OZ034835">
    <property type="protein sequence ID" value="CAL1677323.1"/>
    <property type="molecule type" value="Genomic_DNA"/>
</dbReference>
<name>A0AAV2NB31_9HYME</name>
<evidence type="ECO:0000313" key="3">
    <source>
        <dbReference type="Proteomes" id="UP001497644"/>
    </source>
</evidence>
<feature type="compositionally biased region" description="Basic and acidic residues" evidence="1">
    <location>
        <begin position="112"/>
        <end position="122"/>
    </location>
</feature>
<protein>
    <submittedName>
        <fullName evidence="2">Uncharacterized protein</fullName>
    </submittedName>
</protein>
<dbReference type="Proteomes" id="UP001497644">
    <property type="component" value="Chromosome 12"/>
</dbReference>
<proteinExistence type="predicted"/>
<feature type="compositionally biased region" description="Basic and acidic residues" evidence="1">
    <location>
        <begin position="55"/>
        <end position="81"/>
    </location>
</feature>
<feature type="region of interest" description="Disordered" evidence="1">
    <location>
        <begin position="29"/>
        <end position="122"/>
    </location>
</feature>
<evidence type="ECO:0000256" key="1">
    <source>
        <dbReference type="SAM" id="MobiDB-lite"/>
    </source>
</evidence>
<feature type="compositionally biased region" description="Basic and acidic residues" evidence="1">
    <location>
        <begin position="90"/>
        <end position="99"/>
    </location>
</feature>
<dbReference type="AlphaFoldDB" id="A0AAV2NB31"/>
<reference evidence="2" key="1">
    <citation type="submission" date="2024-04" db="EMBL/GenBank/DDBJ databases">
        <authorList>
            <consortium name="Molecular Ecology Group"/>
        </authorList>
    </citation>
    <scope>NUCLEOTIDE SEQUENCE</scope>
</reference>
<evidence type="ECO:0000313" key="2">
    <source>
        <dbReference type="EMBL" id="CAL1677323.1"/>
    </source>
</evidence>
<organism evidence="2 3">
    <name type="scientific">Lasius platythorax</name>
    <dbReference type="NCBI Taxonomy" id="488582"/>
    <lineage>
        <taxon>Eukaryota</taxon>
        <taxon>Metazoa</taxon>
        <taxon>Ecdysozoa</taxon>
        <taxon>Arthropoda</taxon>
        <taxon>Hexapoda</taxon>
        <taxon>Insecta</taxon>
        <taxon>Pterygota</taxon>
        <taxon>Neoptera</taxon>
        <taxon>Endopterygota</taxon>
        <taxon>Hymenoptera</taxon>
        <taxon>Apocrita</taxon>
        <taxon>Aculeata</taxon>
        <taxon>Formicoidea</taxon>
        <taxon>Formicidae</taxon>
        <taxon>Formicinae</taxon>
        <taxon>Lasius</taxon>
        <taxon>Lasius</taxon>
    </lineage>
</organism>
<sequence length="122" mass="14594">MSHREDRRVVRIFSYPEVDEEGRMRKFVEQERKTKRKSKTGVPGVEKLHPAHCIEIQEKEKLRRKRDAGTEGWRREKERARQGGRRVRKDKGGEVEGWRTGRQRARAARFWSRRDAENSVPI</sequence>
<gene>
    <name evidence="2" type="ORF">LPLAT_LOCUS3349</name>
</gene>